<dbReference type="GO" id="GO:0003676">
    <property type="term" value="F:nucleic acid binding"/>
    <property type="evidence" value="ECO:0007669"/>
    <property type="project" value="InterPro"/>
</dbReference>
<reference evidence="4 5" key="1">
    <citation type="submission" date="2019-06" db="EMBL/GenBank/DDBJ databases">
        <title>Sequencing the genomes of 1000 actinobacteria strains.</title>
        <authorList>
            <person name="Klenk H.-P."/>
        </authorList>
    </citation>
    <scope>NUCLEOTIDE SEQUENCE [LARGE SCALE GENOMIC DNA]</scope>
    <source>
        <strain evidence="4 5">DSM 45015</strain>
    </source>
</reference>
<dbReference type="CDD" id="cd06127">
    <property type="entry name" value="DEDDh"/>
    <property type="match status" value="1"/>
</dbReference>
<dbReference type="OrthoDB" id="190275at2"/>
<keyword evidence="2" id="KW-0472">Membrane</keyword>
<accession>A0A543NFN0</accession>
<dbReference type="AlphaFoldDB" id="A0A543NFN0"/>
<dbReference type="Proteomes" id="UP000317422">
    <property type="component" value="Unassembled WGS sequence"/>
</dbReference>
<dbReference type="EMBL" id="VFQC01000001">
    <property type="protein sequence ID" value="TQN30642.1"/>
    <property type="molecule type" value="Genomic_DNA"/>
</dbReference>
<feature type="region of interest" description="Disordered" evidence="1">
    <location>
        <begin position="202"/>
        <end position="238"/>
    </location>
</feature>
<keyword evidence="2" id="KW-0812">Transmembrane</keyword>
<protein>
    <submittedName>
        <fullName evidence="4">DNA polymerase-3 subunit epsilon</fullName>
    </submittedName>
</protein>
<evidence type="ECO:0000313" key="5">
    <source>
        <dbReference type="Proteomes" id="UP000317422"/>
    </source>
</evidence>
<organism evidence="4 5">
    <name type="scientific">Haloactinospora alba</name>
    <dbReference type="NCBI Taxonomy" id="405555"/>
    <lineage>
        <taxon>Bacteria</taxon>
        <taxon>Bacillati</taxon>
        <taxon>Actinomycetota</taxon>
        <taxon>Actinomycetes</taxon>
        <taxon>Streptosporangiales</taxon>
        <taxon>Nocardiopsidaceae</taxon>
        <taxon>Haloactinospora</taxon>
    </lineage>
</organism>
<name>A0A543NFN0_9ACTN</name>
<feature type="domain" description="Exonuclease" evidence="3">
    <location>
        <begin position="31"/>
        <end position="196"/>
    </location>
</feature>
<gene>
    <name evidence="4" type="ORF">FHX37_0524</name>
</gene>
<feature type="transmembrane region" description="Helical" evidence="2">
    <location>
        <begin position="288"/>
        <end position="310"/>
    </location>
</feature>
<evidence type="ECO:0000259" key="3">
    <source>
        <dbReference type="SMART" id="SM00479"/>
    </source>
</evidence>
<evidence type="ECO:0000313" key="4">
    <source>
        <dbReference type="EMBL" id="TQN30642.1"/>
    </source>
</evidence>
<dbReference type="InterPro" id="IPR036397">
    <property type="entry name" value="RNaseH_sf"/>
</dbReference>
<feature type="compositionally biased region" description="Basic residues" evidence="1">
    <location>
        <begin position="1"/>
        <end position="11"/>
    </location>
</feature>
<sequence length="314" mass="33747">MLDHHRARRGAIRPGELTRARSGAPAARNLEYAVFHLVATEQGPGGAERVCEIAVLRMRGDGTVTREFTTFLDPRVPLRGQRFHAVTEADTLGAPRAADTVAELTRILSGAVVTSHGLDTTHRFLDAEFLPAGLPAGMPGLCTLRTLRAQLDLANHSLARASHTLTGHWPTAQHTALGQARACAQLLAELLDNAPGEFRYTGPAPVSLEPRATGRGAPAVRTKTRNLPQNPRVPAHRETPARPLAAWPHHWRRRELDPELCSGGFTTAERDAAVAEAERRGRRTEATAAALATTGALAAVGTATAVGRLLRRLR</sequence>
<dbReference type="GO" id="GO:0004527">
    <property type="term" value="F:exonuclease activity"/>
    <property type="evidence" value="ECO:0007669"/>
    <property type="project" value="UniProtKB-ARBA"/>
</dbReference>
<dbReference type="InterPro" id="IPR013520">
    <property type="entry name" value="Ribonucl_H"/>
</dbReference>
<dbReference type="Gene3D" id="3.30.420.10">
    <property type="entry name" value="Ribonuclease H-like superfamily/Ribonuclease H"/>
    <property type="match status" value="1"/>
</dbReference>
<feature type="region of interest" description="Disordered" evidence="1">
    <location>
        <begin position="1"/>
        <end position="20"/>
    </location>
</feature>
<keyword evidence="2" id="KW-1133">Transmembrane helix</keyword>
<dbReference type="InterPro" id="IPR012337">
    <property type="entry name" value="RNaseH-like_sf"/>
</dbReference>
<proteinExistence type="predicted"/>
<dbReference type="RefSeq" id="WP_141921873.1">
    <property type="nucleotide sequence ID" value="NZ_VFQC01000001.1"/>
</dbReference>
<dbReference type="SMART" id="SM00479">
    <property type="entry name" value="EXOIII"/>
    <property type="match status" value="1"/>
</dbReference>
<comment type="caution">
    <text evidence="4">The sequence shown here is derived from an EMBL/GenBank/DDBJ whole genome shotgun (WGS) entry which is preliminary data.</text>
</comment>
<evidence type="ECO:0000256" key="1">
    <source>
        <dbReference type="SAM" id="MobiDB-lite"/>
    </source>
</evidence>
<dbReference type="SUPFAM" id="SSF53098">
    <property type="entry name" value="Ribonuclease H-like"/>
    <property type="match status" value="1"/>
</dbReference>
<keyword evidence="5" id="KW-1185">Reference proteome</keyword>
<evidence type="ECO:0000256" key="2">
    <source>
        <dbReference type="SAM" id="Phobius"/>
    </source>
</evidence>